<protein>
    <submittedName>
        <fullName evidence="2">Uncharacterized protein</fullName>
    </submittedName>
</protein>
<evidence type="ECO:0000313" key="2">
    <source>
        <dbReference type="EMBL" id="KAB8216583.1"/>
    </source>
</evidence>
<reference evidence="2 3" key="1">
    <citation type="submission" date="2019-04" db="EMBL/GenBank/DDBJ databases">
        <title>Fungal friends and foes A comparative genomics study of 23 Aspergillus species from section Flavi.</title>
        <authorList>
            <consortium name="DOE Joint Genome Institute"/>
            <person name="Kjaerbolling I."/>
            <person name="Vesth T.C."/>
            <person name="Frisvad J.C."/>
            <person name="Nybo J.L."/>
            <person name="Theobald S."/>
            <person name="Kildgaard S."/>
            <person name="Petersen T.I."/>
            <person name="Kuo A."/>
            <person name="Sato A."/>
            <person name="Lyhne E.K."/>
            <person name="Kogle M.E."/>
            <person name="Wiebenga A."/>
            <person name="Kun R.S."/>
            <person name="Lubbers R.J."/>
            <person name="Makela M.R."/>
            <person name="Barry K."/>
            <person name="Chovatia M."/>
            <person name="Clum A."/>
            <person name="Daum C."/>
            <person name="Haridas S."/>
            <person name="He G."/>
            <person name="LaButti K."/>
            <person name="Lipzen A."/>
            <person name="Mondo S."/>
            <person name="Pangilinan J."/>
            <person name="Riley R."/>
            <person name="Salamov A."/>
            <person name="Simmons B.A."/>
            <person name="Magnuson J.K."/>
            <person name="Henrissat B."/>
            <person name="Mortensen U.H."/>
            <person name="Larsen T.O."/>
            <person name="De vries R.P."/>
            <person name="Grigoriev I.V."/>
            <person name="Machida M."/>
            <person name="Baker S.E."/>
            <person name="Andersen M.R."/>
        </authorList>
    </citation>
    <scope>NUCLEOTIDE SEQUENCE [LARGE SCALE GENOMIC DNA]</scope>
    <source>
        <strain evidence="2 3">CBS 126849</strain>
    </source>
</reference>
<dbReference type="AlphaFoldDB" id="A0A5N6EI93"/>
<feature type="region of interest" description="Disordered" evidence="1">
    <location>
        <begin position="11"/>
        <end position="56"/>
    </location>
</feature>
<accession>A0A5N6EI93</accession>
<name>A0A5N6EI93_9EURO</name>
<sequence>MTKRCGAIEFSPPTLKPGNNTPSLIGGTASTPLLFLPRPRKQTSTRSGLDHDSIYC</sequence>
<dbReference type="EMBL" id="ML733478">
    <property type="protein sequence ID" value="KAB8216583.1"/>
    <property type="molecule type" value="Genomic_DNA"/>
</dbReference>
<evidence type="ECO:0000313" key="3">
    <source>
        <dbReference type="Proteomes" id="UP000326799"/>
    </source>
</evidence>
<dbReference type="Proteomes" id="UP000326799">
    <property type="component" value="Unassembled WGS sequence"/>
</dbReference>
<gene>
    <name evidence="2" type="ORF">BDV33DRAFT_178739</name>
</gene>
<evidence type="ECO:0000256" key="1">
    <source>
        <dbReference type="SAM" id="MobiDB-lite"/>
    </source>
</evidence>
<proteinExistence type="predicted"/>
<keyword evidence="3" id="KW-1185">Reference proteome</keyword>
<feature type="compositionally biased region" description="Polar residues" evidence="1">
    <location>
        <begin position="17"/>
        <end position="31"/>
    </location>
</feature>
<organism evidence="2 3">
    <name type="scientific">Aspergillus novoparasiticus</name>
    <dbReference type="NCBI Taxonomy" id="986946"/>
    <lineage>
        <taxon>Eukaryota</taxon>
        <taxon>Fungi</taxon>
        <taxon>Dikarya</taxon>
        <taxon>Ascomycota</taxon>
        <taxon>Pezizomycotina</taxon>
        <taxon>Eurotiomycetes</taxon>
        <taxon>Eurotiomycetidae</taxon>
        <taxon>Eurotiales</taxon>
        <taxon>Aspergillaceae</taxon>
        <taxon>Aspergillus</taxon>
        <taxon>Aspergillus subgen. Circumdati</taxon>
    </lineage>
</organism>